<evidence type="ECO:0000313" key="3">
    <source>
        <dbReference type="Proteomes" id="UP000260793"/>
    </source>
</evidence>
<evidence type="ECO:0000313" key="4">
    <source>
        <dbReference type="Proteomes" id="UP000284902"/>
    </source>
</evidence>
<dbReference type="Proteomes" id="UP000260793">
    <property type="component" value="Unassembled WGS sequence"/>
</dbReference>
<reference evidence="3 4" key="1">
    <citation type="submission" date="2018-08" db="EMBL/GenBank/DDBJ databases">
        <title>A genome reference for cultivated species of the human gut microbiota.</title>
        <authorList>
            <person name="Zou Y."/>
            <person name="Xue W."/>
            <person name="Luo G."/>
        </authorList>
    </citation>
    <scope>NUCLEOTIDE SEQUENCE [LARGE SCALE GENOMIC DNA]</scope>
    <source>
        <strain evidence="2 4">AM25-1LB</strain>
        <strain evidence="1 3">TF11-7</strain>
    </source>
</reference>
<name>A0A3E4LKP4_9FIRM</name>
<dbReference type="RefSeq" id="WP_117688466.1">
    <property type="nucleotide sequence ID" value="NZ_CAJMJQ010000024.1"/>
</dbReference>
<comment type="caution">
    <text evidence="1">The sequence shown here is derived from an EMBL/GenBank/DDBJ whole genome shotgun (WGS) entry which is preliminary data.</text>
</comment>
<protein>
    <submittedName>
        <fullName evidence="1">Uncharacterized protein</fullName>
    </submittedName>
</protein>
<sequence length="98" mass="11534">MAESRQDELYDALQLKGYPEDFCREIAYRQMNTDYTATRMLGYLYRISEPRPEDVVDEMLAILSDRNAIIQKKELEHAQTTINKVYREGLWEGKAGIR</sequence>
<dbReference type="EMBL" id="QRHG01000030">
    <property type="protein sequence ID" value="RHF58612.1"/>
    <property type="molecule type" value="Genomic_DNA"/>
</dbReference>
<dbReference type="AlphaFoldDB" id="A0A3E4LKP4"/>
<organism evidence="1 3">
    <name type="scientific">[Ruminococcus] lactaris</name>
    <dbReference type="NCBI Taxonomy" id="46228"/>
    <lineage>
        <taxon>Bacteria</taxon>
        <taxon>Bacillati</taxon>
        <taxon>Bacillota</taxon>
        <taxon>Clostridia</taxon>
        <taxon>Lachnospirales</taxon>
        <taxon>Lachnospiraceae</taxon>
        <taxon>Mediterraneibacter</taxon>
    </lineage>
</organism>
<dbReference type="Proteomes" id="UP000284902">
    <property type="component" value="Unassembled WGS sequence"/>
</dbReference>
<accession>A0A3E4LKP4</accession>
<evidence type="ECO:0000313" key="2">
    <source>
        <dbReference type="EMBL" id="RHF58612.1"/>
    </source>
</evidence>
<proteinExistence type="predicted"/>
<dbReference type="EMBL" id="QSQN01000032">
    <property type="protein sequence ID" value="RGK37895.1"/>
    <property type="molecule type" value="Genomic_DNA"/>
</dbReference>
<gene>
    <name evidence="2" type="ORF">DW672_10555</name>
    <name evidence="1" type="ORF">DXD17_11130</name>
</gene>
<evidence type="ECO:0000313" key="1">
    <source>
        <dbReference type="EMBL" id="RGK37895.1"/>
    </source>
</evidence>